<dbReference type="AlphaFoldDB" id="A0A370FES1"/>
<name>A0A370FES1_9BURK</name>
<proteinExistence type="predicted"/>
<keyword evidence="1" id="KW-0812">Transmembrane</keyword>
<dbReference type="EMBL" id="QQAV01000008">
    <property type="protein sequence ID" value="RDI21891.1"/>
    <property type="molecule type" value="Genomic_DNA"/>
</dbReference>
<sequence>MIFSVKGSRTMKSRSGGFTLAETVIAVLVGGAVLVGAGQLMKPAGTSGSGGQQRQVLDSATSGLAGLVSATAHLPEAEDGWLPSSLGGNGRVRYFVAPAFTRSAEVRYNPHGLVPAEPETQGLDFCLHLAQARPDELLEMGSGSDMVRVVAMLEYSSSSPLANSPSEVALPGSALARAREAEGRYSRGIAPAEIFTALSCPDRLARMAAATNYLWAAEDILELAKANAEHMRVGKKVFDAQMDEAWLGYVQMYAGAALLAMDFANMALSHGGLKPYVDEVFYLVNVGLYGAAIGLTAVEIIAYEERKSKWPAAQQAVQAAVVDGEAKQVTAEKTVEDARAEVAYYAKLGLTP</sequence>
<dbReference type="Proteomes" id="UP000255265">
    <property type="component" value="Unassembled WGS sequence"/>
</dbReference>
<organism evidence="2 3">
    <name type="scientific">Pseudacidovorax intermedius</name>
    <dbReference type="NCBI Taxonomy" id="433924"/>
    <lineage>
        <taxon>Bacteria</taxon>
        <taxon>Pseudomonadati</taxon>
        <taxon>Pseudomonadota</taxon>
        <taxon>Betaproteobacteria</taxon>
        <taxon>Burkholderiales</taxon>
        <taxon>Comamonadaceae</taxon>
        <taxon>Pseudacidovorax</taxon>
    </lineage>
</organism>
<protein>
    <recommendedName>
        <fullName evidence="4">Prepilin-type N-terminal cleavage/methylation domain-containing protein</fullName>
    </recommendedName>
</protein>
<keyword evidence="3" id="KW-1185">Reference proteome</keyword>
<comment type="caution">
    <text evidence="2">The sequence shown here is derived from an EMBL/GenBank/DDBJ whole genome shotgun (WGS) entry which is preliminary data.</text>
</comment>
<feature type="transmembrane region" description="Helical" evidence="1">
    <location>
        <begin position="20"/>
        <end position="40"/>
    </location>
</feature>
<evidence type="ECO:0000313" key="3">
    <source>
        <dbReference type="Proteomes" id="UP000255265"/>
    </source>
</evidence>
<evidence type="ECO:0000313" key="2">
    <source>
        <dbReference type="EMBL" id="RDI21891.1"/>
    </source>
</evidence>
<evidence type="ECO:0008006" key="4">
    <source>
        <dbReference type="Google" id="ProtNLM"/>
    </source>
</evidence>
<dbReference type="RefSeq" id="WP_147284389.1">
    <property type="nucleotide sequence ID" value="NZ_QQAV01000008.1"/>
</dbReference>
<evidence type="ECO:0000256" key="1">
    <source>
        <dbReference type="SAM" id="Phobius"/>
    </source>
</evidence>
<gene>
    <name evidence="2" type="ORF">DFR41_10815</name>
</gene>
<feature type="transmembrane region" description="Helical" evidence="1">
    <location>
        <begin position="280"/>
        <end position="302"/>
    </location>
</feature>
<feature type="transmembrane region" description="Helical" evidence="1">
    <location>
        <begin position="246"/>
        <end position="268"/>
    </location>
</feature>
<keyword evidence="1" id="KW-1133">Transmembrane helix</keyword>
<reference evidence="2 3" key="1">
    <citation type="submission" date="2018-07" db="EMBL/GenBank/DDBJ databases">
        <title>Genomic Encyclopedia of Type Strains, Phase IV (KMG-IV): sequencing the most valuable type-strain genomes for metagenomic binning, comparative biology and taxonomic classification.</title>
        <authorList>
            <person name="Goeker M."/>
        </authorList>
    </citation>
    <scope>NUCLEOTIDE SEQUENCE [LARGE SCALE GENOMIC DNA]</scope>
    <source>
        <strain evidence="2 3">DSM 21352</strain>
    </source>
</reference>
<keyword evidence="1" id="KW-0472">Membrane</keyword>
<accession>A0A370FES1</accession>